<reference evidence="10 11" key="1">
    <citation type="submission" date="2023-10" db="EMBL/GenBank/DDBJ databases">
        <title>Rubellicoccus peritrichatus gen. nov., sp. nov., isolated from an algae of coral reef tank.</title>
        <authorList>
            <person name="Luo J."/>
        </authorList>
    </citation>
    <scope>NUCLEOTIDE SEQUENCE [LARGE SCALE GENOMIC DNA]</scope>
    <source>
        <strain evidence="10 11">CR14</strain>
    </source>
</reference>
<dbReference type="GO" id="GO:0004733">
    <property type="term" value="F:pyridoxamine phosphate oxidase activity"/>
    <property type="evidence" value="ECO:0007669"/>
    <property type="project" value="UniProtKB-UniRule"/>
</dbReference>
<proteinExistence type="inferred from homology"/>
<dbReference type="SUPFAM" id="SSF50475">
    <property type="entry name" value="FMN-binding split barrel"/>
    <property type="match status" value="1"/>
</dbReference>
<dbReference type="EC" id="1.4.3.5" evidence="5"/>
<dbReference type="InterPro" id="IPR000659">
    <property type="entry name" value="Pyridox_Oxase"/>
</dbReference>
<accession>A0AAQ3QX13</accession>
<dbReference type="EMBL" id="CP136920">
    <property type="protein sequence ID" value="WOO42420.1"/>
    <property type="molecule type" value="Genomic_DNA"/>
</dbReference>
<dbReference type="InterPro" id="IPR019576">
    <property type="entry name" value="Pyridoxamine_oxidase_dimer_C"/>
</dbReference>
<feature type="binding site" evidence="6">
    <location>
        <position position="126"/>
    </location>
    <ligand>
        <name>substrate</name>
    </ligand>
</feature>
<feature type="binding site" evidence="7">
    <location>
        <begin position="60"/>
        <end position="65"/>
    </location>
    <ligand>
        <name>FMN</name>
        <dbReference type="ChEBI" id="CHEBI:58210"/>
    </ligand>
</feature>
<feature type="binding site" evidence="6">
    <location>
        <begin position="190"/>
        <end position="192"/>
    </location>
    <ligand>
        <name>substrate</name>
    </ligand>
</feature>
<feature type="binding site" evidence="6">
    <location>
        <position position="65"/>
    </location>
    <ligand>
        <name>substrate</name>
    </ligand>
</feature>
<feature type="binding site" evidence="7">
    <location>
        <begin position="75"/>
        <end position="76"/>
    </location>
    <ligand>
        <name>FMN</name>
        <dbReference type="ChEBI" id="CHEBI:58210"/>
    </ligand>
</feature>
<evidence type="ECO:0000313" key="11">
    <source>
        <dbReference type="Proteomes" id="UP001304300"/>
    </source>
</evidence>
<sequence>MNPSDLRREYKAAALDEDSVDANPVAQFRLWFEQACSADLVEPNAMSLSTVDSEGRPNIRTVLLKAYDDRGFVFYTNYTGNKAEEISQNTNVALLFPWLPLERQVKILGRAEKVSTAESMKYFLSRPHGSRLGAWVSNQSKVISGRKVLEMKLEEIKRKFADGEIPLPDFWGGYRVVPRLIEFWQGRESRLHDRIQFEQTNDDQWSVSRLAP</sequence>
<dbReference type="AlphaFoldDB" id="A0AAQ3QX13"/>
<evidence type="ECO:0000313" key="10">
    <source>
        <dbReference type="EMBL" id="WOO42420.1"/>
    </source>
</evidence>
<dbReference type="Pfam" id="PF01243">
    <property type="entry name" value="PNPOx_N"/>
    <property type="match status" value="1"/>
</dbReference>
<evidence type="ECO:0000256" key="3">
    <source>
        <dbReference type="ARBA" id="ARBA00022643"/>
    </source>
</evidence>
<dbReference type="PROSITE" id="PS01064">
    <property type="entry name" value="PYRIDOX_OXIDASE"/>
    <property type="match status" value="1"/>
</dbReference>
<dbReference type="Gene3D" id="2.30.110.10">
    <property type="entry name" value="Electron Transport, Fmn-binding Protein, Chain A"/>
    <property type="match status" value="1"/>
</dbReference>
<evidence type="ECO:0000256" key="6">
    <source>
        <dbReference type="PIRSR" id="PIRSR000190-1"/>
    </source>
</evidence>
<evidence type="ECO:0000256" key="7">
    <source>
        <dbReference type="PIRSR" id="PIRSR000190-2"/>
    </source>
</evidence>
<keyword evidence="2" id="KW-0285">Flavoprotein</keyword>
<name>A0AAQ3QX13_9BACT</name>
<feature type="binding site" evidence="7">
    <location>
        <position position="82"/>
    </location>
    <ligand>
        <name>FMN</name>
        <dbReference type="ChEBI" id="CHEBI:58210"/>
    </ligand>
</feature>
<keyword evidence="3 7" id="KW-0288">FMN</keyword>
<evidence type="ECO:0000256" key="1">
    <source>
        <dbReference type="ARBA" id="ARBA00007301"/>
    </source>
</evidence>
<dbReference type="PANTHER" id="PTHR10851">
    <property type="entry name" value="PYRIDOXINE-5-PHOSPHATE OXIDASE"/>
    <property type="match status" value="1"/>
</dbReference>
<feature type="domain" description="Pyridoxine 5'-phosphate oxidase dimerisation C-terminal" evidence="9">
    <location>
        <begin position="171"/>
        <end position="212"/>
    </location>
</feature>
<feature type="binding site" evidence="6">
    <location>
        <position position="130"/>
    </location>
    <ligand>
        <name>substrate</name>
    </ligand>
</feature>
<comment type="cofactor">
    <cofactor evidence="7">
        <name>FMN</name>
        <dbReference type="ChEBI" id="CHEBI:58210"/>
    </cofactor>
    <text evidence="7">Binds 1 FMN per subunit.</text>
</comment>
<dbReference type="Pfam" id="PF10590">
    <property type="entry name" value="PNP_phzG_C"/>
    <property type="match status" value="1"/>
</dbReference>
<feature type="binding site" evidence="7">
    <location>
        <position position="104"/>
    </location>
    <ligand>
        <name>FMN</name>
        <dbReference type="ChEBI" id="CHEBI:58210"/>
    </ligand>
</feature>
<comment type="similarity">
    <text evidence="1">Belongs to the pyridoxamine 5'-phosphate oxidase family.</text>
</comment>
<dbReference type="GO" id="GO:0010181">
    <property type="term" value="F:FMN binding"/>
    <property type="evidence" value="ECO:0007669"/>
    <property type="project" value="UniProtKB-UniRule"/>
</dbReference>
<dbReference type="InterPro" id="IPR012349">
    <property type="entry name" value="Split_barrel_FMN-bd"/>
</dbReference>
<dbReference type="PIRSF" id="PIRSF000190">
    <property type="entry name" value="Pyd_amn-ph_oxd"/>
    <property type="match status" value="1"/>
</dbReference>
<feature type="binding site" evidence="7">
    <location>
        <position position="184"/>
    </location>
    <ligand>
        <name>FMN</name>
        <dbReference type="ChEBI" id="CHEBI:58210"/>
    </ligand>
</feature>
<dbReference type="NCBIfam" id="NF004231">
    <property type="entry name" value="PRK05679.1"/>
    <property type="match status" value="1"/>
</dbReference>
<evidence type="ECO:0000256" key="5">
    <source>
        <dbReference type="NCBIfam" id="TIGR00558"/>
    </source>
</evidence>
<evidence type="ECO:0000256" key="4">
    <source>
        <dbReference type="ARBA" id="ARBA00023002"/>
    </source>
</evidence>
<protein>
    <recommendedName>
        <fullName evidence="5">Pyridoxamine 5'-phosphate oxidase</fullName>
        <ecNumber evidence="5">1.4.3.5</ecNumber>
    </recommendedName>
</protein>
<gene>
    <name evidence="10" type="primary">pdxH</name>
    <name evidence="10" type="ORF">RZN69_04910</name>
</gene>
<feature type="binding site" evidence="6">
    <location>
        <position position="122"/>
    </location>
    <ligand>
        <name>substrate</name>
    </ligand>
</feature>
<dbReference type="PANTHER" id="PTHR10851:SF0">
    <property type="entry name" value="PYRIDOXINE-5'-PHOSPHATE OXIDASE"/>
    <property type="match status" value="1"/>
</dbReference>
<evidence type="ECO:0000256" key="2">
    <source>
        <dbReference type="ARBA" id="ARBA00022630"/>
    </source>
</evidence>
<evidence type="ECO:0000259" key="9">
    <source>
        <dbReference type="Pfam" id="PF10590"/>
    </source>
</evidence>
<dbReference type="InterPro" id="IPR011576">
    <property type="entry name" value="Pyridox_Oxase_N"/>
</dbReference>
<dbReference type="RefSeq" id="WP_317834940.1">
    <property type="nucleotide sequence ID" value="NZ_CP136920.1"/>
</dbReference>
<dbReference type="NCBIfam" id="TIGR00558">
    <property type="entry name" value="pdxH"/>
    <property type="match status" value="1"/>
</dbReference>
<feature type="binding site" evidence="7">
    <location>
        <position position="194"/>
    </location>
    <ligand>
        <name>FMN</name>
        <dbReference type="ChEBI" id="CHEBI:58210"/>
    </ligand>
</feature>
<organism evidence="10 11">
    <name type="scientific">Rubellicoccus peritrichatus</name>
    <dbReference type="NCBI Taxonomy" id="3080537"/>
    <lineage>
        <taxon>Bacteria</taxon>
        <taxon>Pseudomonadati</taxon>
        <taxon>Verrucomicrobiota</taxon>
        <taxon>Opitutia</taxon>
        <taxon>Puniceicoccales</taxon>
        <taxon>Cerasicoccaceae</taxon>
        <taxon>Rubellicoccus</taxon>
    </lineage>
</organism>
<dbReference type="HAMAP" id="MF_01629">
    <property type="entry name" value="PdxH"/>
    <property type="match status" value="1"/>
</dbReference>
<keyword evidence="4 10" id="KW-0560">Oxidoreductase</keyword>
<keyword evidence="11" id="KW-1185">Reference proteome</keyword>
<dbReference type="InterPro" id="IPR019740">
    <property type="entry name" value="Pyridox_Oxase_CS"/>
</dbReference>
<feature type="binding site" evidence="7">
    <location>
        <begin position="139"/>
        <end position="140"/>
    </location>
    <ligand>
        <name>FMN</name>
        <dbReference type="ChEBI" id="CHEBI:58210"/>
    </ligand>
</feature>
<feature type="binding site" evidence="6">
    <location>
        <begin position="7"/>
        <end position="10"/>
    </location>
    <ligand>
        <name>substrate</name>
    </ligand>
</feature>
<feature type="domain" description="Pyridoxamine 5'-phosphate oxidase N-terminal" evidence="8">
    <location>
        <begin position="33"/>
        <end position="157"/>
    </location>
</feature>
<dbReference type="Proteomes" id="UP001304300">
    <property type="component" value="Chromosome"/>
</dbReference>
<dbReference type="GO" id="GO:0008615">
    <property type="term" value="P:pyridoxine biosynthetic process"/>
    <property type="evidence" value="ECO:0007669"/>
    <property type="project" value="UniProtKB-UniRule"/>
</dbReference>
<evidence type="ECO:0000259" key="8">
    <source>
        <dbReference type="Pfam" id="PF01243"/>
    </source>
</evidence>
<dbReference type="KEGG" id="puo:RZN69_04910"/>